<dbReference type="InterPro" id="IPR023159">
    <property type="entry name" value="SO1590-like_sf"/>
</dbReference>
<organism evidence="1 2">
    <name type="scientific">Cellulomonas rhizosphaerae</name>
    <dbReference type="NCBI Taxonomy" id="2293719"/>
    <lineage>
        <taxon>Bacteria</taxon>
        <taxon>Bacillati</taxon>
        <taxon>Actinomycetota</taxon>
        <taxon>Actinomycetes</taxon>
        <taxon>Micrococcales</taxon>
        <taxon>Cellulomonadaceae</taxon>
        <taxon>Cellulomonas</taxon>
    </lineage>
</organism>
<proteinExistence type="predicted"/>
<accession>A0A413RQ09</accession>
<name>A0A413RQ09_9CELL</name>
<dbReference type="SUPFAM" id="SSF159238">
    <property type="entry name" value="SO1590-like"/>
    <property type="match status" value="1"/>
</dbReference>
<dbReference type="InterPro" id="IPR021607">
    <property type="entry name" value="DUF3224"/>
</dbReference>
<sequence>MHLESTFTVTHFTPAEVTPPDPVGTAVSIGVATLGKQFAGDVVGRSSTLFTSAFDPGRGEGTYLAIESFEGTVDGRGGTFAFVHAASTHGDDRFDEHFALVPGSGTGALAGITGSGALWVDADGTHRLHLDCELE</sequence>
<evidence type="ECO:0000313" key="2">
    <source>
        <dbReference type="Proteomes" id="UP000283374"/>
    </source>
</evidence>
<gene>
    <name evidence="1" type="ORF">D1825_03510</name>
</gene>
<dbReference type="Proteomes" id="UP000283374">
    <property type="component" value="Unassembled WGS sequence"/>
</dbReference>
<dbReference type="AlphaFoldDB" id="A0A413RQ09"/>
<dbReference type="Gene3D" id="2.40.350.10">
    <property type="entry name" value="SO1590-like"/>
    <property type="match status" value="1"/>
</dbReference>
<dbReference type="OrthoDB" id="882224at2"/>
<keyword evidence="2" id="KW-1185">Reference proteome</keyword>
<dbReference type="EMBL" id="QWKP01000125">
    <property type="protein sequence ID" value="RHA44001.1"/>
    <property type="molecule type" value="Genomic_DNA"/>
</dbReference>
<protein>
    <submittedName>
        <fullName evidence="1">DUF3224 domain-containing protein</fullName>
    </submittedName>
</protein>
<evidence type="ECO:0000313" key="1">
    <source>
        <dbReference type="EMBL" id="RHA44001.1"/>
    </source>
</evidence>
<comment type="caution">
    <text evidence="1">The sequence shown here is derived from an EMBL/GenBank/DDBJ whole genome shotgun (WGS) entry which is preliminary data.</text>
</comment>
<reference evidence="1 2" key="1">
    <citation type="submission" date="2018-08" db="EMBL/GenBank/DDBJ databases">
        <title>Cellulomonas rhizosphaerae sp. nov., a novel actinomycete isolated from soil.</title>
        <authorList>
            <person name="Tian Y."/>
        </authorList>
    </citation>
    <scope>NUCLEOTIDE SEQUENCE [LARGE SCALE GENOMIC DNA]</scope>
    <source>
        <strain evidence="1 2">NEAU-TCZ24</strain>
    </source>
</reference>
<dbReference type="Pfam" id="PF11528">
    <property type="entry name" value="DUF3224"/>
    <property type="match status" value="1"/>
</dbReference>
<dbReference type="RefSeq" id="WP_118766085.1">
    <property type="nucleotide sequence ID" value="NZ_QWKP01000125.1"/>
</dbReference>